<sequence length="90" mass="9926">MLSEWPAWVLKDVTSFILHSRRDSGGFSGAHLLQEGRSHGKASHCLRTHRWCSAEPGFSGMTQPAYEPTPLCFCEARALLHSVLVSPTCS</sequence>
<proteinExistence type="predicted"/>
<gene>
    <name evidence="1" type="ORF">rCG_58469</name>
</gene>
<organism evidence="1 2">
    <name type="scientific">Rattus norvegicus</name>
    <name type="common">Rat</name>
    <dbReference type="NCBI Taxonomy" id="10116"/>
    <lineage>
        <taxon>Eukaryota</taxon>
        <taxon>Metazoa</taxon>
        <taxon>Chordata</taxon>
        <taxon>Craniata</taxon>
        <taxon>Vertebrata</taxon>
        <taxon>Euteleostomi</taxon>
        <taxon>Mammalia</taxon>
        <taxon>Eutheria</taxon>
        <taxon>Euarchontoglires</taxon>
        <taxon>Glires</taxon>
        <taxon>Rodentia</taxon>
        <taxon>Myomorpha</taxon>
        <taxon>Muroidea</taxon>
        <taxon>Muridae</taxon>
        <taxon>Murinae</taxon>
        <taxon>Rattus</taxon>
    </lineage>
</organism>
<name>A6J3R6_RAT</name>
<dbReference type="Proteomes" id="UP000234681">
    <property type="component" value="Chromosome 8"/>
</dbReference>
<dbReference type="AlphaFoldDB" id="A6J3R6"/>
<accession>A6J3R6</accession>
<protein>
    <submittedName>
        <fullName evidence="1">RCG58469</fullName>
    </submittedName>
</protein>
<dbReference type="EMBL" id="CH473975">
    <property type="protein sequence ID" value="EDL95239.1"/>
    <property type="molecule type" value="Genomic_DNA"/>
</dbReference>
<evidence type="ECO:0000313" key="1">
    <source>
        <dbReference type="EMBL" id="EDL95239.1"/>
    </source>
</evidence>
<reference evidence="2" key="1">
    <citation type="submission" date="2005-09" db="EMBL/GenBank/DDBJ databases">
        <authorList>
            <person name="Mural R.J."/>
            <person name="Li P.W."/>
            <person name="Adams M.D."/>
            <person name="Amanatides P.G."/>
            <person name="Baden-Tillson H."/>
            <person name="Barnstead M."/>
            <person name="Chin S.H."/>
            <person name="Dew I."/>
            <person name="Evans C.A."/>
            <person name="Ferriera S."/>
            <person name="Flanigan M."/>
            <person name="Fosler C."/>
            <person name="Glodek A."/>
            <person name="Gu Z."/>
            <person name="Holt R.A."/>
            <person name="Jennings D."/>
            <person name="Kraft C.L."/>
            <person name="Lu F."/>
            <person name="Nguyen T."/>
            <person name="Nusskern D.R."/>
            <person name="Pfannkoch C.M."/>
            <person name="Sitter C."/>
            <person name="Sutton G.G."/>
            <person name="Venter J.C."/>
            <person name="Wang Z."/>
            <person name="Woodage T."/>
            <person name="Zheng X.H."/>
            <person name="Zhong F."/>
        </authorList>
    </citation>
    <scope>NUCLEOTIDE SEQUENCE [LARGE SCALE GENOMIC DNA]</scope>
    <source>
        <strain>BN</strain>
        <strain evidence="2">Sprague-Dawley</strain>
    </source>
</reference>
<evidence type="ECO:0000313" key="2">
    <source>
        <dbReference type="Proteomes" id="UP000234681"/>
    </source>
</evidence>